<evidence type="ECO:0000313" key="4">
    <source>
        <dbReference type="Proteomes" id="UP000190797"/>
    </source>
</evidence>
<dbReference type="InterPro" id="IPR015791">
    <property type="entry name" value="Antimic/Inh_G_crystallin-like"/>
</dbReference>
<feature type="domain" description="Streptomyces killer toxin-like beta/gamma crystallin" evidence="2">
    <location>
        <begin position="54"/>
        <end position="121"/>
    </location>
</feature>
<evidence type="ECO:0000259" key="2">
    <source>
        <dbReference type="Pfam" id="PF09076"/>
    </source>
</evidence>
<dbReference type="AlphaFoldDB" id="A0A1V0A7K7"/>
<dbReference type="Pfam" id="PF09076">
    <property type="entry name" value="Crystall_2"/>
    <property type="match status" value="1"/>
</dbReference>
<dbReference type="Gene3D" id="2.60.20.30">
    <property type="match status" value="1"/>
</dbReference>
<dbReference type="RefSeq" id="WP_080042472.1">
    <property type="nucleotide sequence ID" value="NZ_CP017717.1"/>
</dbReference>
<accession>A0A1V0A7K7</accession>
<keyword evidence="4" id="KW-1185">Reference proteome</keyword>
<gene>
    <name evidence="3" type="ORF">BKM31_36290</name>
</gene>
<dbReference type="InterPro" id="IPR011024">
    <property type="entry name" value="G_crystallin-like"/>
</dbReference>
<dbReference type="SUPFAM" id="SSF49695">
    <property type="entry name" value="gamma-Crystallin-like"/>
    <property type="match status" value="1"/>
</dbReference>
<organism evidence="3 4">
    <name type="scientific">[Actinomadura] parvosata subsp. kistnae</name>
    <dbReference type="NCBI Taxonomy" id="1909395"/>
    <lineage>
        <taxon>Bacteria</taxon>
        <taxon>Bacillati</taxon>
        <taxon>Actinomycetota</taxon>
        <taxon>Actinomycetes</taxon>
        <taxon>Streptosporangiales</taxon>
        <taxon>Streptosporangiaceae</taxon>
        <taxon>Nonomuraea</taxon>
    </lineage>
</organism>
<evidence type="ECO:0000313" key="3">
    <source>
        <dbReference type="EMBL" id="AQZ66195.1"/>
    </source>
</evidence>
<reference evidence="4" key="1">
    <citation type="journal article" date="2017" name="Med. Chem. Commun.">
        <title>Nonomuraea sp. ATCC 55076 harbours the largest actinomycete chromosome to date and the kistamicin biosynthetic gene cluster.</title>
        <authorList>
            <person name="Nazari B."/>
            <person name="Forneris C.C."/>
            <person name="Gibson M.I."/>
            <person name="Moon K."/>
            <person name="Schramma K.R."/>
            <person name="Seyedsayamdost M.R."/>
        </authorList>
    </citation>
    <scope>NUCLEOTIDE SEQUENCE [LARGE SCALE GENOMIC DNA]</scope>
    <source>
        <strain evidence="4">ATCC 55076</strain>
    </source>
</reference>
<evidence type="ECO:0000256" key="1">
    <source>
        <dbReference type="SAM" id="SignalP"/>
    </source>
</evidence>
<dbReference type="InterPro" id="IPR015161">
    <property type="entry name" value="Sklp_toxin_b/g_crystallin"/>
</dbReference>
<protein>
    <recommendedName>
        <fullName evidence="2">Streptomyces killer toxin-like beta/gamma crystallin domain-containing protein</fullName>
    </recommendedName>
</protein>
<sequence length="123" mass="13362">MKRTAKRAGLAALASVAVTASLAVASPTAAYAINEVACGDRTDLVRATIHATGSSSVDYCYANAGEDMYALNIWWVTRISTGNNRVQWYGDGRWQPAQPIPKWTVFTWPNHPGGVRIQGIRIL</sequence>
<feature type="signal peptide" evidence="1">
    <location>
        <begin position="1"/>
        <end position="25"/>
    </location>
</feature>
<keyword evidence="1" id="KW-0732">Signal</keyword>
<proteinExistence type="predicted"/>
<dbReference type="KEGG" id="noa:BKM31_36290"/>
<dbReference type="Proteomes" id="UP000190797">
    <property type="component" value="Chromosome"/>
</dbReference>
<name>A0A1V0A7K7_9ACTN</name>
<dbReference type="OrthoDB" id="3623830at2"/>
<feature type="chain" id="PRO_5038815458" description="Streptomyces killer toxin-like beta/gamma crystallin domain-containing protein" evidence="1">
    <location>
        <begin position="26"/>
        <end position="123"/>
    </location>
</feature>
<dbReference type="EMBL" id="CP017717">
    <property type="protein sequence ID" value="AQZ66195.1"/>
    <property type="molecule type" value="Genomic_DNA"/>
</dbReference>